<dbReference type="InterPro" id="IPR051690">
    <property type="entry name" value="PseI-like"/>
</dbReference>
<comment type="caution">
    <text evidence="2">The sequence shown here is derived from an EMBL/GenBank/DDBJ whole genome shotgun (WGS) entry which is preliminary data.</text>
</comment>
<name>A0A3E0UGG9_9GAMM</name>
<dbReference type="EMBL" id="QUOV01000001">
    <property type="protein sequence ID" value="REL34842.1"/>
    <property type="molecule type" value="Genomic_DNA"/>
</dbReference>
<evidence type="ECO:0000313" key="3">
    <source>
        <dbReference type="Proteomes" id="UP000256999"/>
    </source>
</evidence>
<dbReference type="Gene3D" id="3.90.1210.10">
    <property type="entry name" value="Antifreeze-like/N-acetylneuraminic acid synthase C-terminal domain"/>
    <property type="match status" value="1"/>
</dbReference>
<dbReference type="Gene3D" id="3.20.20.70">
    <property type="entry name" value="Aldolase class I"/>
    <property type="match status" value="1"/>
</dbReference>
<dbReference type="InterPro" id="IPR057736">
    <property type="entry name" value="SAF_PseI/NeuA/NeuB"/>
</dbReference>
<gene>
    <name evidence="2" type="primary">pseI</name>
    <name evidence="2" type="ORF">DXX92_05405</name>
</gene>
<evidence type="ECO:0000313" key="2">
    <source>
        <dbReference type="EMBL" id="REL34842.1"/>
    </source>
</evidence>
<dbReference type="GO" id="GO:0047444">
    <property type="term" value="F:N-acylneuraminate-9-phosphate synthase activity"/>
    <property type="evidence" value="ECO:0007669"/>
    <property type="project" value="TreeGrafter"/>
</dbReference>
<organism evidence="2 3">
    <name type="scientific">Thalassotalea euphylliae</name>
    <dbReference type="NCBI Taxonomy" id="1655234"/>
    <lineage>
        <taxon>Bacteria</taxon>
        <taxon>Pseudomonadati</taxon>
        <taxon>Pseudomonadota</taxon>
        <taxon>Gammaproteobacteria</taxon>
        <taxon>Alteromonadales</taxon>
        <taxon>Colwelliaceae</taxon>
        <taxon>Thalassotalea</taxon>
    </lineage>
</organism>
<reference evidence="2 3" key="1">
    <citation type="submission" date="2018-08" db="EMBL/GenBank/DDBJ databases">
        <title>Thalassotalea euphylliae genome.</title>
        <authorList>
            <person name="Summers S."/>
            <person name="Rice S.A."/>
            <person name="Freckelton M.L."/>
            <person name="Nedved B.T."/>
            <person name="Hadfield M.G."/>
        </authorList>
    </citation>
    <scope>NUCLEOTIDE SEQUENCE [LARGE SCALE GENOMIC DNA]</scope>
    <source>
        <strain evidence="2 3">H2</strain>
    </source>
</reference>
<dbReference type="InterPro" id="IPR036732">
    <property type="entry name" value="AFP_Neu5c_C_sf"/>
</dbReference>
<dbReference type="SUPFAM" id="SSF51569">
    <property type="entry name" value="Aldolase"/>
    <property type="match status" value="1"/>
</dbReference>
<dbReference type="InterPro" id="IPR013785">
    <property type="entry name" value="Aldolase_TIM"/>
</dbReference>
<dbReference type="RefSeq" id="WP_115999517.1">
    <property type="nucleotide sequence ID" value="NZ_QUOV01000001.1"/>
</dbReference>
<dbReference type="PROSITE" id="PS50844">
    <property type="entry name" value="AFP_LIKE"/>
    <property type="match status" value="1"/>
</dbReference>
<dbReference type="Pfam" id="PF08666">
    <property type="entry name" value="SAF"/>
    <property type="match status" value="1"/>
</dbReference>
<dbReference type="CDD" id="cd11615">
    <property type="entry name" value="SAF_NeuB_like"/>
    <property type="match status" value="1"/>
</dbReference>
<dbReference type="PANTHER" id="PTHR42966">
    <property type="entry name" value="N-ACETYLNEURAMINATE SYNTHASE"/>
    <property type="match status" value="1"/>
</dbReference>
<dbReference type="InterPro" id="IPR013974">
    <property type="entry name" value="SAF"/>
</dbReference>
<proteinExistence type="predicted"/>
<dbReference type="NCBIfam" id="TIGR03586">
    <property type="entry name" value="PseI"/>
    <property type="match status" value="1"/>
</dbReference>
<accession>A0A3E0UGG9</accession>
<dbReference type="PANTHER" id="PTHR42966:SF2">
    <property type="entry name" value="PSEUDAMINIC ACID SYNTHASE"/>
    <property type="match status" value="1"/>
</dbReference>
<dbReference type="OrthoDB" id="9781701at2"/>
<dbReference type="SUPFAM" id="SSF51269">
    <property type="entry name" value="AFP III-like domain"/>
    <property type="match status" value="1"/>
</dbReference>
<evidence type="ECO:0000259" key="1">
    <source>
        <dbReference type="PROSITE" id="PS50844"/>
    </source>
</evidence>
<keyword evidence="2" id="KW-0808">Transferase</keyword>
<dbReference type="Proteomes" id="UP000256999">
    <property type="component" value="Unassembled WGS sequence"/>
</dbReference>
<dbReference type="InterPro" id="IPR013132">
    <property type="entry name" value="PseI/NeuA/B-like_N"/>
</dbReference>
<dbReference type="Pfam" id="PF03102">
    <property type="entry name" value="NeuB"/>
    <property type="match status" value="1"/>
</dbReference>
<dbReference type="EC" id="2.5.1.97" evidence="2"/>
<dbReference type="GO" id="GO:0016051">
    <property type="term" value="P:carbohydrate biosynthetic process"/>
    <property type="evidence" value="ECO:0007669"/>
    <property type="project" value="InterPro"/>
</dbReference>
<sequence>MTFNAEITIAGRPIGPNQPTYIIAEMSANHGQDLNKAKELVHAAKEAGADAIKLQTYTADTLTLDCKLPHFEAQGAWQGQYLHDLYKGAHMPWDFHAPLFELANKLGLTCFSSPFDNSAVDLLESLHAPAYKIASPELIDHQLIEYTAKTGKPMIMSTGGATLNEITEAVAVAQRAGVKELCLLKCTSSYPAPPESINLRTINHLADSFGCPVGLSDHTLGNSVPIASVACGAQVIEKHFVMSKDDDTADSFFSMTPDELSELVVGVRQVEKALGKIHYPIASSPHRRCLYVTKNVRAGECLTADNVANLRPGGGSMMPKDIHHAIGRSAVRDLARGTQLDWQDFI</sequence>
<dbReference type="InterPro" id="IPR020030">
    <property type="entry name" value="Pseudaminic_synth_PseI"/>
</dbReference>
<protein>
    <submittedName>
        <fullName evidence="2">Pseudaminic acid synthase</fullName>
        <ecNumber evidence="2">2.5.1.97</ecNumber>
    </submittedName>
</protein>
<feature type="domain" description="AFP-like" evidence="1">
    <location>
        <begin position="289"/>
        <end position="346"/>
    </location>
</feature>
<dbReference type="InterPro" id="IPR006190">
    <property type="entry name" value="SAF_AFP_Neu5Ac"/>
</dbReference>
<dbReference type="AlphaFoldDB" id="A0A3E0UGG9"/>
<dbReference type="SMART" id="SM00858">
    <property type="entry name" value="SAF"/>
    <property type="match status" value="1"/>
</dbReference>